<evidence type="ECO:0000256" key="1">
    <source>
        <dbReference type="ARBA" id="ARBA00001362"/>
    </source>
</evidence>
<dbReference type="PANTHER" id="PTHR43126">
    <property type="entry name" value="D-ALANYL-D-ALANINE DIPEPTIDASE"/>
    <property type="match status" value="1"/>
</dbReference>
<evidence type="ECO:0000313" key="12">
    <source>
        <dbReference type="EMBL" id="WNH54470.1"/>
    </source>
</evidence>
<evidence type="ECO:0000256" key="6">
    <source>
        <dbReference type="ARBA" id="ARBA00022997"/>
    </source>
</evidence>
<organism evidence="12 13">
    <name type="scientific">Stenotrophomonas oahuensis</name>
    <dbReference type="NCBI Taxonomy" id="3003271"/>
    <lineage>
        <taxon>Bacteria</taxon>
        <taxon>Pseudomonadati</taxon>
        <taxon>Pseudomonadota</taxon>
        <taxon>Gammaproteobacteria</taxon>
        <taxon>Lysobacterales</taxon>
        <taxon>Lysobacteraceae</taxon>
        <taxon>Stenotrophomonas</taxon>
    </lineage>
</organism>
<feature type="active site" description="Proton donor/acceptor" evidence="9">
    <location>
        <position position="232"/>
    </location>
</feature>
<dbReference type="SUPFAM" id="SSF55166">
    <property type="entry name" value="Hedgehog/DD-peptidase"/>
    <property type="match status" value="1"/>
</dbReference>
<keyword evidence="8 10" id="KW-0961">Cell wall biogenesis/degradation</keyword>
<evidence type="ECO:0000256" key="8">
    <source>
        <dbReference type="ARBA" id="ARBA00023316"/>
    </source>
</evidence>
<dbReference type="HAMAP" id="MF_01924">
    <property type="entry name" value="A_A_dipeptidase"/>
    <property type="match status" value="1"/>
</dbReference>
<proteinExistence type="inferred from homology"/>
<sequence length="253" mass="27575">MTIRTCISPAQAVAPGRSRPLVVTALALTLTALTTTAHAQPVQIALVRTAEQAGLVDITTLSPNIQLDMRYAGSNNFTGRSVPGYESPKCLLLAQAASALAQVEADLRSEGLGLKLFDCYRPAQSVQAFVDWANDPTELSRKTIQYPGIDKPQLLGGYIAETSGHSRGATVDLGLVDCRSGTCTDVDMGTDFDYFGPEAHTDTAQITPDQYNNRQRLVRAMQAQGFKNYPLEWWHYTLDPEPDPKTAYDVPVR</sequence>
<keyword evidence="6 9" id="KW-0224">Dipeptidase</keyword>
<dbReference type="PIRSF" id="PIRSF026671">
    <property type="entry name" value="AA_dipeptidase"/>
    <property type="match status" value="1"/>
</dbReference>
<feature type="chain" id="PRO_5046684347" description="D-alanyl-D-alanine dipeptidase" evidence="11">
    <location>
        <begin position="40"/>
        <end position="253"/>
    </location>
</feature>
<dbReference type="PANTHER" id="PTHR43126:SF1">
    <property type="entry name" value="D-ALANYL-D-ALANINE DIPEPTIDASE"/>
    <property type="match status" value="1"/>
</dbReference>
<dbReference type="Proteomes" id="UP001302072">
    <property type="component" value="Chromosome"/>
</dbReference>
<comment type="catalytic activity">
    <reaction evidence="1 9 10">
        <text>D-alanyl-D-alanine + H2O = 2 D-alanine</text>
        <dbReference type="Rhea" id="RHEA:20661"/>
        <dbReference type="ChEBI" id="CHEBI:15377"/>
        <dbReference type="ChEBI" id="CHEBI:57416"/>
        <dbReference type="ChEBI" id="CHEBI:57822"/>
        <dbReference type="EC" id="3.4.13.22"/>
    </reaction>
</comment>
<dbReference type="EMBL" id="CP115541">
    <property type="protein sequence ID" value="WNH54470.1"/>
    <property type="molecule type" value="Genomic_DNA"/>
</dbReference>
<feature type="signal peptide" evidence="11">
    <location>
        <begin position="1"/>
        <end position="39"/>
    </location>
</feature>
<keyword evidence="13" id="KW-1185">Reference proteome</keyword>
<feature type="binding site" evidence="9">
    <location>
        <position position="235"/>
    </location>
    <ligand>
        <name>Zn(2+)</name>
        <dbReference type="ChEBI" id="CHEBI:29105"/>
        <note>catalytic</note>
    </ligand>
</feature>
<dbReference type="InterPro" id="IPR009045">
    <property type="entry name" value="Zn_M74/Hedgehog-like"/>
</dbReference>
<evidence type="ECO:0000256" key="9">
    <source>
        <dbReference type="HAMAP-Rule" id="MF_01924"/>
    </source>
</evidence>
<comment type="similarity">
    <text evidence="9 10">Belongs to the peptidase M15D family.</text>
</comment>
<evidence type="ECO:0000256" key="2">
    <source>
        <dbReference type="ARBA" id="ARBA00022670"/>
    </source>
</evidence>
<dbReference type="CDD" id="cd14817">
    <property type="entry name" value="D-Ala-D-Ala_dipeptidase_VanX"/>
    <property type="match status" value="1"/>
</dbReference>
<evidence type="ECO:0000256" key="4">
    <source>
        <dbReference type="ARBA" id="ARBA00022801"/>
    </source>
</evidence>
<feature type="site" description="Transition state stabilizer" evidence="9">
    <location>
        <position position="121"/>
    </location>
</feature>
<evidence type="ECO:0000313" key="13">
    <source>
        <dbReference type="Proteomes" id="UP001302072"/>
    </source>
</evidence>
<evidence type="ECO:0000256" key="10">
    <source>
        <dbReference type="PIRNR" id="PIRNR026671"/>
    </source>
</evidence>
<comment type="function">
    <text evidence="9 10">Catalyzes hydrolysis of the D-alanyl-D-alanine dipeptide.</text>
</comment>
<keyword evidence="3 9" id="KW-0479">Metal-binding</keyword>
<keyword evidence="11" id="KW-0732">Signal</keyword>
<evidence type="ECO:0000256" key="7">
    <source>
        <dbReference type="ARBA" id="ARBA00023049"/>
    </source>
</evidence>
<feature type="binding site" evidence="9">
    <location>
        <position position="172"/>
    </location>
    <ligand>
        <name>Zn(2+)</name>
        <dbReference type="ChEBI" id="CHEBI:29105"/>
        <note>catalytic</note>
    </ligand>
</feature>
<dbReference type="InterPro" id="IPR000755">
    <property type="entry name" value="A_A_dipeptidase"/>
</dbReference>
<dbReference type="Pfam" id="PF01427">
    <property type="entry name" value="Peptidase_M15"/>
    <property type="match status" value="1"/>
</dbReference>
<comment type="cofactor">
    <cofactor evidence="9">
        <name>Zn(2+)</name>
        <dbReference type="ChEBI" id="CHEBI:29105"/>
    </cofactor>
    <text evidence="9">Binds 1 zinc ion per subunit.</text>
</comment>
<evidence type="ECO:0000256" key="3">
    <source>
        <dbReference type="ARBA" id="ARBA00022723"/>
    </source>
</evidence>
<evidence type="ECO:0000256" key="5">
    <source>
        <dbReference type="ARBA" id="ARBA00022833"/>
    </source>
</evidence>
<dbReference type="RefSeq" id="WP_425508735.1">
    <property type="nucleotide sequence ID" value="NZ_CP115541.1"/>
</dbReference>
<gene>
    <name evidence="9" type="primary">ddpX</name>
    <name evidence="12" type="ORF">PDM29_09410</name>
</gene>
<keyword evidence="4 9" id="KW-0378">Hydrolase</keyword>
<keyword evidence="2 9" id="KW-0645">Protease</keyword>
<name>A0ABY9YVL6_9GAMM</name>
<dbReference type="Gene3D" id="3.30.1380.10">
    <property type="match status" value="1"/>
</dbReference>
<reference evidence="12 13" key="1">
    <citation type="submission" date="2022-12" db="EMBL/GenBank/DDBJ databases">
        <title>Two new species, Stenotrophomonas aracearum and Stenotrophomonas oahuensis, isolated from Anthurium (Araceae family) in Hawaii.</title>
        <authorList>
            <person name="Chunag S.C."/>
            <person name="Dobhal S."/>
            <person name="Alvarez A."/>
            <person name="Arif M."/>
        </authorList>
    </citation>
    <scope>NUCLEOTIDE SEQUENCE [LARGE SCALE GENOMIC DNA]</scope>
    <source>
        <strain evidence="12 13">A5586</strain>
    </source>
</reference>
<feature type="binding site" evidence="9">
    <location>
        <position position="165"/>
    </location>
    <ligand>
        <name>Zn(2+)</name>
        <dbReference type="ChEBI" id="CHEBI:29105"/>
        <note>catalytic</note>
    </ligand>
</feature>
<keyword evidence="5 9" id="KW-0862">Zinc</keyword>
<protein>
    <recommendedName>
        <fullName evidence="9 10">D-alanyl-D-alanine dipeptidase</fullName>
        <shortName evidence="9 10">D-Ala-D-Ala dipeptidase</shortName>
        <ecNumber evidence="9 10">3.4.13.22</ecNumber>
    </recommendedName>
</protein>
<evidence type="ECO:0000256" key="11">
    <source>
        <dbReference type="SAM" id="SignalP"/>
    </source>
</evidence>
<accession>A0ABY9YVL6</accession>
<dbReference type="EC" id="3.4.13.22" evidence="9 10"/>
<keyword evidence="7 9" id="KW-0482">Metalloprotease</keyword>